<dbReference type="GO" id="GO:0006357">
    <property type="term" value="P:regulation of transcription by RNA polymerase II"/>
    <property type="evidence" value="ECO:0007669"/>
    <property type="project" value="TreeGrafter"/>
</dbReference>
<evidence type="ECO:0000256" key="1">
    <source>
        <dbReference type="SAM" id="MobiDB-lite"/>
    </source>
</evidence>
<name>A0A103XKL5_CYNCS</name>
<dbReference type="Pfam" id="PF12767">
    <property type="entry name" value="SAGA-Tad1"/>
    <property type="match status" value="1"/>
</dbReference>
<dbReference type="GO" id="GO:0003713">
    <property type="term" value="F:transcription coactivator activity"/>
    <property type="evidence" value="ECO:0007669"/>
    <property type="project" value="TreeGrafter"/>
</dbReference>
<proteinExistence type="predicted"/>
<dbReference type="EMBL" id="LEKV01004817">
    <property type="protein sequence ID" value="KVH92445.1"/>
    <property type="molecule type" value="Genomic_DNA"/>
</dbReference>
<accession>A0A103XKL5</accession>
<evidence type="ECO:0000313" key="3">
    <source>
        <dbReference type="Proteomes" id="UP000243975"/>
    </source>
</evidence>
<reference evidence="2 3" key="1">
    <citation type="journal article" date="2016" name="Sci. Rep.">
        <title>The genome sequence of the outbreeding globe artichoke constructed de novo incorporating a phase-aware low-pass sequencing strategy of F1 progeny.</title>
        <authorList>
            <person name="Scaglione D."/>
            <person name="Reyes-Chin-Wo S."/>
            <person name="Acquadro A."/>
            <person name="Froenicke L."/>
            <person name="Portis E."/>
            <person name="Beitel C."/>
            <person name="Tirone M."/>
            <person name="Mauro R."/>
            <person name="Lo Monaco A."/>
            <person name="Mauromicale G."/>
            <person name="Faccioli P."/>
            <person name="Cattivelli L."/>
            <person name="Rieseberg L."/>
            <person name="Michelmore R."/>
            <person name="Lanteri S."/>
        </authorList>
    </citation>
    <scope>NUCLEOTIDE SEQUENCE [LARGE SCALE GENOMIC DNA]</scope>
    <source>
        <strain evidence="2">2C</strain>
    </source>
</reference>
<dbReference type="OMA" id="CCRNSGE"/>
<evidence type="ECO:0000313" key="2">
    <source>
        <dbReference type="EMBL" id="KVH92445.1"/>
    </source>
</evidence>
<feature type="region of interest" description="Disordered" evidence="1">
    <location>
        <begin position="86"/>
        <end position="110"/>
    </location>
</feature>
<dbReference type="Gramene" id="KVH92445">
    <property type="protein sequence ID" value="KVH92445"/>
    <property type="gene ID" value="Ccrd_005498"/>
</dbReference>
<gene>
    <name evidence="2" type="ORF">Ccrd_005498</name>
</gene>
<sequence length="396" mass="44550">IDNSALRQQVKFDFDSRVKEEIEKSLGSQKAEKYFNLLTRYLSLNLRKSEFNKLCFGLIGRENIHLHNELIMAIVKNATVSKIPPQKHVKSDGPVTLKLPNGTNPRTGLQSLCRDAFPRSPRKGRTPNLRERKFKDRASPIGLHEKTRTSEDLAATKIQEQQSATELLSLGSKPPVEVNSVEDGEEVEQGVISPGVHSRSPVRAPLGISIHSKETRKVLCSGSDSAYYTETCHYNGRLPATNSLKNRLKHNLKTESLDISNDCVNLLNNGLDSFLKMVIKPSLELARSRSSQRAGTSYSTSMLDFRVATQINPKILGEFSHLQHKSLVSVSGSLMAAWILFGRFAGWRAMSSPYSWILIQPRDYSYHNILQDFSKKTVGFGAVGYILYTIRYLWRN</sequence>
<organism evidence="2 3">
    <name type="scientific">Cynara cardunculus var. scolymus</name>
    <name type="common">Globe artichoke</name>
    <name type="synonym">Cynara scolymus</name>
    <dbReference type="NCBI Taxonomy" id="59895"/>
    <lineage>
        <taxon>Eukaryota</taxon>
        <taxon>Viridiplantae</taxon>
        <taxon>Streptophyta</taxon>
        <taxon>Embryophyta</taxon>
        <taxon>Tracheophyta</taxon>
        <taxon>Spermatophyta</taxon>
        <taxon>Magnoliopsida</taxon>
        <taxon>eudicotyledons</taxon>
        <taxon>Gunneridae</taxon>
        <taxon>Pentapetalae</taxon>
        <taxon>asterids</taxon>
        <taxon>campanulids</taxon>
        <taxon>Asterales</taxon>
        <taxon>Asteraceae</taxon>
        <taxon>Carduoideae</taxon>
        <taxon>Cardueae</taxon>
        <taxon>Carduinae</taxon>
        <taxon>Cynara</taxon>
    </lineage>
</organism>
<dbReference type="GO" id="GO:0000124">
    <property type="term" value="C:SAGA complex"/>
    <property type="evidence" value="ECO:0007669"/>
    <property type="project" value="TreeGrafter"/>
</dbReference>
<comment type="caution">
    <text evidence="2">The sequence shown here is derived from an EMBL/GenBank/DDBJ whole genome shotgun (WGS) entry which is preliminary data.</text>
</comment>
<dbReference type="PANTHER" id="PTHR21277">
    <property type="entry name" value="TRANSCRIPTIONAL ADAPTER 1"/>
    <property type="match status" value="1"/>
</dbReference>
<dbReference type="InterPro" id="IPR024738">
    <property type="entry name" value="Hfi1/Tada1"/>
</dbReference>
<feature type="compositionally biased region" description="Polar residues" evidence="1">
    <location>
        <begin position="101"/>
        <end position="110"/>
    </location>
</feature>
<dbReference type="Proteomes" id="UP000243975">
    <property type="component" value="Unassembled WGS sequence"/>
</dbReference>
<dbReference type="STRING" id="59895.A0A103XKL5"/>
<dbReference type="PANTHER" id="PTHR21277:SF36">
    <property type="entry name" value="TRANSCRIPTIONAL COACTIVATOR HFI1_TRANSCRIPTIONAL ADAPTER 1"/>
    <property type="match status" value="1"/>
</dbReference>
<dbReference type="AlphaFoldDB" id="A0A103XKL5"/>
<feature type="non-terminal residue" evidence="2">
    <location>
        <position position="1"/>
    </location>
</feature>
<protein>
    <submittedName>
        <fullName evidence="2">Transcriptional coactivator Hfi1/Transcriptional adapter 1</fullName>
    </submittedName>
</protein>
<keyword evidence="3" id="KW-1185">Reference proteome</keyword>